<reference evidence="2" key="1">
    <citation type="submission" date="2006-01" db="EMBL/GenBank/DDBJ databases">
        <title>Genome of the cyst-dividing bacterium Ramlibacter tataouinensis.</title>
        <authorList>
            <person name="Barakat M."/>
            <person name="Ortet P."/>
            <person name="De Luca G."/>
            <person name="Jourlin-Castelli C."/>
            <person name="Ansaldi M."/>
            <person name="Py B."/>
            <person name="Fichant G."/>
            <person name="Coutinho P."/>
            <person name="Voulhoux R."/>
            <person name="Bastien O."/>
            <person name="Roy S."/>
            <person name="Marechal E."/>
            <person name="Henrissat B."/>
            <person name="Quentin Y."/>
            <person name="Noirot P."/>
            <person name="Filloux A."/>
            <person name="Mejean V."/>
            <person name="DuBow M."/>
            <person name="Barras F."/>
            <person name="Heulin T."/>
        </authorList>
    </citation>
    <scope>NUCLEOTIDE SEQUENCE [LARGE SCALE GENOMIC DNA]</scope>
    <source>
        <strain evidence="2">ATCC BAA-407 / DSM 14655 / LMG 21543 / TTB310</strain>
    </source>
</reference>
<reference evidence="1 2" key="2">
    <citation type="journal article" date="2011" name="PLoS ONE">
        <title>The Cyst-Dividing Bacterium Ramlibacter tataouinensis TTB310 Genome Reveals a Well-Stocked Toolbox for Adaptation to a Desert Environment.</title>
        <authorList>
            <person name="De Luca G."/>
            <person name="Barakat M."/>
            <person name="Ortet P."/>
            <person name="Fochesato S."/>
            <person name="Jourlin-Castelli C."/>
            <person name="Ansaldi M."/>
            <person name="Py B."/>
            <person name="Fichant G."/>
            <person name="Coutinho P.M."/>
            <person name="Voulhoux R."/>
            <person name="Bastien O."/>
            <person name="Marechal E."/>
            <person name="Henrissat B."/>
            <person name="Quentin Y."/>
            <person name="Noirot P."/>
            <person name="Filloux A."/>
            <person name="Mejean V."/>
            <person name="Dubow M.S."/>
            <person name="Barras F."/>
            <person name="Barbe V."/>
            <person name="Weissenbach J."/>
            <person name="Mihalcescu I."/>
            <person name="Vermeglio A."/>
            <person name="Achouak W."/>
            <person name="Heulin T."/>
        </authorList>
    </citation>
    <scope>NUCLEOTIDE SEQUENCE [LARGE SCALE GENOMIC DNA]</scope>
    <source>
        <strain evidence="2">ATCC BAA-407 / DSM 14655 / LMG 21543 / TTB310</strain>
    </source>
</reference>
<proteinExistence type="predicted"/>
<dbReference type="AlphaFoldDB" id="F5Y201"/>
<name>F5Y201_RAMTT</name>
<dbReference type="eggNOG" id="ENOG5032PYC">
    <property type="taxonomic scope" value="Bacteria"/>
</dbReference>
<keyword evidence="2" id="KW-1185">Reference proteome</keyword>
<dbReference type="STRING" id="365046.Rta_24870"/>
<dbReference type="KEGG" id="rta:Rta_24870"/>
<organism evidence="1 2">
    <name type="scientific">Ramlibacter tataouinensis (strain ATCC BAA-407 / DSM 14655 / LMG 21543 / TTB310)</name>
    <dbReference type="NCBI Taxonomy" id="365046"/>
    <lineage>
        <taxon>Bacteria</taxon>
        <taxon>Pseudomonadati</taxon>
        <taxon>Pseudomonadota</taxon>
        <taxon>Betaproteobacteria</taxon>
        <taxon>Burkholderiales</taxon>
        <taxon>Comamonadaceae</taxon>
        <taxon>Ramlibacter</taxon>
    </lineage>
</organism>
<dbReference type="HOGENOM" id="CLU_798754_0_0_4"/>
<evidence type="ECO:0000313" key="2">
    <source>
        <dbReference type="Proteomes" id="UP000008385"/>
    </source>
</evidence>
<evidence type="ECO:0000313" key="1">
    <source>
        <dbReference type="EMBL" id="AEG93585.1"/>
    </source>
</evidence>
<gene>
    <name evidence="1" type="ordered locus">Rta_24870</name>
</gene>
<dbReference type="EMBL" id="CP000245">
    <property type="protein sequence ID" value="AEG93585.1"/>
    <property type="molecule type" value="Genomic_DNA"/>
</dbReference>
<dbReference type="PATRIC" id="fig|365046.3.peg.2545"/>
<protein>
    <submittedName>
        <fullName evidence="1">Uncharacterized protein</fullName>
    </submittedName>
</protein>
<dbReference type="Proteomes" id="UP000008385">
    <property type="component" value="Chromosome"/>
</dbReference>
<accession>F5Y201</accession>
<sequence length="359" mass="40165">MRPRIVFVVMSAVTPPETVDQLARALAPHTVLVHHDFSQTPDFPLTSGNVRFVPHPVRTGWATFGFVEGIFHALAHALERLEFDYLQLLSPTCLPIKPMAQFEAHVTGPAEAHFSCIDLLADPDCLMWVGYRAFTPDGSFRHRVLRRLSTDYFRGLTGRRDEAGVWLRSGRGHGLQALAARAVVRAFSQPWIGRHPFGEGFRPYYGSVWFGARRHVVRKLVDGFRQPGVRDYFSRLRIAEEFLVPTLLMRHTRTRGPLNHYINRFIEAHPSKIDVDEIGLLRAMPAFFARKFPNEPEHPARLRVLHELVQGAPATPPTVSTATAGEPAVRPAPELASGVVFTASMGLPPLSATQGRTRP</sequence>